<dbReference type="InterPro" id="IPR029151">
    <property type="entry name" value="Sensor-like_sf"/>
</dbReference>
<keyword evidence="7 9" id="KW-0807">Transducer</keyword>
<dbReference type="Pfam" id="PF02743">
    <property type="entry name" value="dCache_1"/>
    <property type="match status" value="1"/>
</dbReference>
<dbReference type="CDD" id="cd12912">
    <property type="entry name" value="PDC2_MCP_like"/>
    <property type="match status" value="1"/>
</dbReference>
<dbReference type="InterPro" id="IPR033479">
    <property type="entry name" value="dCache_1"/>
</dbReference>
<evidence type="ECO:0000313" key="13">
    <source>
        <dbReference type="EMBL" id="XFO67515.1"/>
    </source>
</evidence>
<dbReference type="SMART" id="SM00304">
    <property type="entry name" value="HAMP"/>
    <property type="match status" value="2"/>
</dbReference>
<dbReference type="PROSITE" id="PS50111">
    <property type="entry name" value="CHEMOTAXIS_TRANSDUC_2"/>
    <property type="match status" value="1"/>
</dbReference>
<evidence type="ECO:0000259" key="11">
    <source>
        <dbReference type="PROSITE" id="PS50111"/>
    </source>
</evidence>
<comment type="similarity">
    <text evidence="8">Belongs to the methyl-accepting chemotaxis (MCP) protein family.</text>
</comment>
<gene>
    <name evidence="13" type="primary">mcpB_4</name>
    <name evidence="13" type="ORF">SPSIL_037140</name>
</gene>
<comment type="subcellular location">
    <subcellularLocation>
        <location evidence="1">Cell membrane</location>
        <topology evidence="1">Multi-pass membrane protein</topology>
    </subcellularLocation>
</comment>
<evidence type="ECO:0000256" key="9">
    <source>
        <dbReference type="PROSITE-ProRule" id="PRU00284"/>
    </source>
</evidence>
<accession>A0ABZ3IPK9</accession>
<evidence type="ECO:0000256" key="7">
    <source>
        <dbReference type="ARBA" id="ARBA00023224"/>
    </source>
</evidence>
<evidence type="ECO:0000313" key="14">
    <source>
        <dbReference type="Proteomes" id="UP000216752"/>
    </source>
</evidence>
<evidence type="ECO:0000256" key="4">
    <source>
        <dbReference type="ARBA" id="ARBA00022692"/>
    </source>
</evidence>
<dbReference type="Pfam" id="PF00015">
    <property type="entry name" value="MCPsignal"/>
    <property type="match status" value="1"/>
</dbReference>
<dbReference type="RefSeq" id="WP_245867509.1">
    <property type="nucleotide sequence ID" value="NZ_CP155573.1"/>
</dbReference>
<keyword evidence="2" id="KW-1003">Cell membrane</keyword>
<dbReference type="Proteomes" id="UP000216752">
    <property type="component" value="Chromosome"/>
</dbReference>
<feature type="domain" description="HAMP" evidence="12">
    <location>
        <begin position="296"/>
        <end position="349"/>
    </location>
</feature>
<dbReference type="PANTHER" id="PTHR32089">
    <property type="entry name" value="METHYL-ACCEPTING CHEMOTAXIS PROTEIN MCPB"/>
    <property type="match status" value="1"/>
</dbReference>
<dbReference type="SMART" id="SM00283">
    <property type="entry name" value="MA"/>
    <property type="match status" value="1"/>
</dbReference>
<organism evidence="13 14">
    <name type="scientific">Sporomusa silvacetica DSM 10669</name>
    <dbReference type="NCBI Taxonomy" id="1123289"/>
    <lineage>
        <taxon>Bacteria</taxon>
        <taxon>Bacillati</taxon>
        <taxon>Bacillota</taxon>
        <taxon>Negativicutes</taxon>
        <taxon>Selenomonadales</taxon>
        <taxon>Sporomusaceae</taxon>
        <taxon>Sporomusa</taxon>
    </lineage>
</organism>
<feature type="transmembrane region" description="Helical" evidence="10">
    <location>
        <begin position="272"/>
        <end position="295"/>
    </location>
</feature>
<keyword evidence="6 10" id="KW-0472">Membrane</keyword>
<dbReference type="PROSITE" id="PS50885">
    <property type="entry name" value="HAMP"/>
    <property type="match status" value="1"/>
</dbReference>
<evidence type="ECO:0000259" key="12">
    <source>
        <dbReference type="PROSITE" id="PS50885"/>
    </source>
</evidence>
<dbReference type="PANTHER" id="PTHR32089:SF112">
    <property type="entry name" value="LYSOZYME-LIKE PROTEIN-RELATED"/>
    <property type="match status" value="1"/>
</dbReference>
<protein>
    <submittedName>
        <fullName evidence="13">Methyl-accepting chemotaxis protein McpB</fullName>
    </submittedName>
</protein>
<evidence type="ECO:0000256" key="10">
    <source>
        <dbReference type="SAM" id="Phobius"/>
    </source>
</evidence>
<dbReference type="SUPFAM" id="SSF58104">
    <property type="entry name" value="Methyl-accepting chemotaxis protein (MCP) signaling domain"/>
    <property type="match status" value="1"/>
</dbReference>
<reference evidence="13" key="1">
    <citation type="submission" date="2024-05" db="EMBL/GenBank/DDBJ databases">
        <title>Isolation and characterization of Sporomusa carbonis sp. nov., a carboxydotrophic hydrogenogen in the genus of Sporomusa isolated from a charcoal burning pile.</title>
        <authorList>
            <person name="Boeer T."/>
            <person name="Rosenbaum F."/>
            <person name="Eysell L."/>
            <person name="Mueller V."/>
            <person name="Daniel R."/>
            <person name="Poehlein A."/>
        </authorList>
    </citation>
    <scope>NUCLEOTIDE SEQUENCE [LARGE SCALE GENOMIC DNA]</scope>
    <source>
        <strain evidence="13">DSM 10669</strain>
    </source>
</reference>
<feature type="domain" description="Methyl-accepting transducer" evidence="11">
    <location>
        <begin position="368"/>
        <end position="604"/>
    </location>
</feature>
<evidence type="ECO:0000256" key="2">
    <source>
        <dbReference type="ARBA" id="ARBA00022475"/>
    </source>
</evidence>
<dbReference type="CDD" id="cd11386">
    <property type="entry name" value="MCP_signal"/>
    <property type="match status" value="1"/>
</dbReference>
<proteinExistence type="inferred from homology"/>
<sequence length="654" mass="69148">MKSLRVKLSVIVITLFVIALGVLAGLNYWQSQKMLIQGVENELVLVAQTNGEAVGMWLTEHKTELEAISRSPIMTSGNREAMVSYIRSEINNNKIYENVFWTDAKGAYIDTYGLAGTSANDPYFQPAIAGNTCISEPMISPHSGKLVVVIATPIKSGGHIVGILAGAIDIEDVEKRILAIKVAQTGYAYLLGTDGTIIIHPNKEVVNKDNDLNATPALKAAVEKMRQGEKGITNYNYMDGEKYLAYAPITGTSWSMGVTVPASEAKAELRTFAWVSISTIVTVLIVASFVIFLTAARIAKPLQILEEVASCVARGDLSIIHIDVTSQDELGRLARGFETMIGNLRNLVSKISTSSEQVAASAEEMTASADQSAQVANQVAGSICDVSKGMDEQLTVADDTSAVVRQMAASIQQIAANVSEVAAQSAQAATKANAGNKSVDQAVNQMASIEQTVLSSAGVVANLGERSKEIGQIVDTISGIAGQTNLLALNAAIEAARAGEQGRGFAVVAEEVRKLAEQSQEAAKKIAILISEIQADTNKAVIAMDSGTREVKLGAEVVNASGQAFQEITTLVTQVSGQVSEISSAIEQMASDSDQIVGSVKRIDDLSKKAAGEAQTVSAATEEQSASMEEIAASSQVLSKLAMELREAVSKFEV</sequence>
<name>A0ABZ3IPK9_9FIRM</name>
<dbReference type="Gene3D" id="3.30.450.20">
    <property type="entry name" value="PAS domain"/>
    <property type="match status" value="1"/>
</dbReference>
<dbReference type="Gene3D" id="6.10.340.10">
    <property type="match status" value="1"/>
</dbReference>
<dbReference type="CDD" id="cd18773">
    <property type="entry name" value="PDC1_HK_sensor"/>
    <property type="match status" value="1"/>
</dbReference>
<dbReference type="SUPFAM" id="SSF103190">
    <property type="entry name" value="Sensory domain-like"/>
    <property type="match status" value="1"/>
</dbReference>
<dbReference type="Gene3D" id="1.10.287.950">
    <property type="entry name" value="Methyl-accepting chemotaxis protein"/>
    <property type="match status" value="1"/>
</dbReference>
<keyword evidence="14" id="KW-1185">Reference proteome</keyword>
<dbReference type="EMBL" id="CP155573">
    <property type="protein sequence ID" value="XFO67515.1"/>
    <property type="molecule type" value="Genomic_DNA"/>
</dbReference>
<keyword evidence="3" id="KW-0145">Chemotaxis</keyword>
<dbReference type="InterPro" id="IPR003660">
    <property type="entry name" value="HAMP_dom"/>
</dbReference>
<evidence type="ECO:0000256" key="1">
    <source>
        <dbReference type="ARBA" id="ARBA00004651"/>
    </source>
</evidence>
<evidence type="ECO:0000256" key="5">
    <source>
        <dbReference type="ARBA" id="ARBA00022989"/>
    </source>
</evidence>
<keyword evidence="5 10" id="KW-1133">Transmembrane helix</keyword>
<evidence type="ECO:0000256" key="6">
    <source>
        <dbReference type="ARBA" id="ARBA00023136"/>
    </source>
</evidence>
<dbReference type="Pfam" id="PF00672">
    <property type="entry name" value="HAMP"/>
    <property type="match status" value="1"/>
</dbReference>
<evidence type="ECO:0000256" key="8">
    <source>
        <dbReference type="ARBA" id="ARBA00029447"/>
    </source>
</evidence>
<evidence type="ECO:0000256" key="3">
    <source>
        <dbReference type="ARBA" id="ARBA00022500"/>
    </source>
</evidence>
<dbReference type="InterPro" id="IPR004089">
    <property type="entry name" value="MCPsignal_dom"/>
</dbReference>
<keyword evidence="4 10" id="KW-0812">Transmembrane</keyword>
<dbReference type="CDD" id="cd06225">
    <property type="entry name" value="HAMP"/>
    <property type="match status" value="1"/>
</dbReference>